<sequence length="421" mass="47260">MGWIYLIFLFSLLSFILQNKATHYNTLKVDRNASPNEIKDAFNERKEKNRTAKQSDKDFFDNLEKLSEAFSVLSDKTRKEEYDSELANEEGKYLKGKVSNAEDQKDEKSQGGSQSFGEGSTNKAGSPFVLGFQSGENHKSVKWNGGCDFVKLSVFKEGILVESNEYYSVFVKDLVIKGGIEDVKIYGNNIKAIIGGSKFLNEPVEFDIKGGVGNICTTESKYVFDQIKPNVTVCNVLTITGGIDYLELHISDENGNNHIKLYGGFSNVQMIGEGNTYGKEGKGNAGYEKAEESQRRSQSRRRSQRNVRSQSQGRSHSFLGRFVRFVTQFVTQKTRHSIRNAKSFLRSRFGMHIDDVESNNKIKLNGGVSVKVIGNGNTFKEEEIKDGRANIELIKNSRFGGFSSRKTVITIEDGNWNHVTT</sequence>
<dbReference type="PROSITE" id="PS50076">
    <property type="entry name" value="DNAJ_2"/>
    <property type="match status" value="1"/>
</dbReference>
<name>A0A915LNJ3_MELJA</name>
<feature type="region of interest" description="Disordered" evidence="1">
    <location>
        <begin position="277"/>
        <end position="314"/>
    </location>
</feature>
<dbReference type="Pfam" id="PF00226">
    <property type="entry name" value="DnaJ"/>
    <property type="match status" value="1"/>
</dbReference>
<dbReference type="Proteomes" id="UP000887561">
    <property type="component" value="Unplaced"/>
</dbReference>
<evidence type="ECO:0000256" key="1">
    <source>
        <dbReference type="SAM" id="MobiDB-lite"/>
    </source>
</evidence>
<dbReference type="PANTHER" id="PTHR44825">
    <property type="match status" value="1"/>
</dbReference>
<dbReference type="SUPFAM" id="SSF46565">
    <property type="entry name" value="Chaperone J-domain"/>
    <property type="match status" value="1"/>
</dbReference>
<dbReference type="Gene3D" id="1.10.287.110">
    <property type="entry name" value="DnaJ domain"/>
    <property type="match status" value="1"/>
</dbReference>
<feature type="compositionally biased region" description="Low complexity" evidence="1">
    <location>
        <begin position="110"/>
        <end position="120"/>
    </location>
</feature>
<feature type="signal peptide" evidence="2">
    <location>
        <begin position="1"/>
        <end position="21"/>
    </location>
</feature>
<dbReference type="WBParaSite" id="scaffold13448_cov196.g16866">
    <property type="protein sequence ID" value="scaffold13448_cov196.g16866"/>
    <property type="gene ID" value="scaffold13448_cov196.g16866"/>
</dbReference>
<reference evidence="5" key="1">
    <citation type="submission" date="2022-11" db="UniProtKB">
        <authorList>
            <consortium name="WormBaseParasite"/>
        </authorList>
    </citation>
    <scope>IDENTIFICATION</scope>
</reference>
<feature type="domain" description="J" evidence="3">
    <location>
        <begin position="22"/>
        <end position="86"/>
    </location>
</feature>
<evidence type="ECO:0000313" key="5">
    <source>
        <dbReference type="WBParaSite" id="scaffold13448_cov196.g16866"/>
    </source>
</evidence>
<evidence type="ECO:0000313" key="4">
    <source>
        <dbReference type="Proteomes" id="UP000887561"/>
    </source>
</evidence>
<evidence type="ECO:0000259" key="3">
    <source>
        <dbReference type="PROSITE" id="PS50076"/>
    </source>
</evidence>
<dbReference type="AlphaFoldDB" id="A0A915LNJ3"/>
<dbReference type="InterPro" id="IPR052763">
    <property type="entry name" value="DnaJ_C4"/>
</dbReference>
<protein>
    <submittedName>
        <fullName evidence="5">J domain-containing protein</fullName>
    </submittedName>
</protein>
<dbReference type="InterPro" id="IPR036869">
    <property type="entry name" value="J_dom_sf"/>
</dbReference>
<feature type="region of interest" description="Disordered" evidence="1">
    <location>
        <begin position="97"/>
        <end position="122"/>
    </location>
</feature>
<feature type="chain" id="PRO_5037172114" evidence="2">
    <location>
        <begin position="22"/>
        <end position="421"/>
    </location>
</feature>
<accession>A0A915LNJ3</accession>
<organism evidence="4 5">
    <name type="scientific">Meloidogyne javanica</name>
    <name type="common">Root-knot nematode worm</name>
    <dbReference type="NCBI Taxonomy" id="6303"/>
    <lineage>
        <taxon>Eukaryota</taxon>
        <taxon>Metazoa</taxon>
        <taxon>Ecdysozoa</taxon>
        <taxon>Nematoda</taxon>
        <taxon>Chromadorea</taxon>
        <taxon>Rhabditida</taxon>
        <taxon>Tylenchina</taxon>
        <taxon>Tylenchomorpha</taxon>
        <taxon>Tylenchoidea</taxon>
        <taxon>Meloidogynidae</taxon>
        <taxon>Meloidogyninae</taxon>
        <taxon>Meloidogyne</taxon>
        <taxon>Meloidogyne incognita group</taxon>
    </lineage>
</organism>
<proteinExistence type="predicted"/>
<dbReference type="CDD" id="cd06257">
    <property type="entry name" value="DnaJ"/>
    <property type="match status" value="1"/>
</dbReference>
<keyword evidence="2" id="KW-0732">Signal</keyword>
<evidence type="ECO:0000256" key="2">
    <source>
        <dbReference type="SAM" id="SignalP"/>
    </source>
</evidence>
<keyword evidence="4" id="KW-1185">Reference proteome</keyword>
<feature type="compositionally biased region" description="Basic and acidic residues" evidence="1">
    <location>
        <begin position="100"/>
        <end position="109"/>
    </location>
</feature>
<dbReference type="InterPro" id="IPR001623">
    <property type="entry name" value="DnaJ_domain"/>
</dbReference>
<dbReference type="PANTHER" id="PTHR44825:SF1">
    <property type="entry name" value="DNAJ HOMOLOG SUBFAMILY C MEMBER 4"/>
    <property type="match status" value="1"/>
</dbReference>